<dbReference type="PANTHER" id="PTHR43792">
    <property type="entry name" value="GNAT FAMILY, PUTATIVE (AFU_ORTHOLOGUE AFUA_3G00765)-RELATED-RELATED"/>
    <property type="match status" value="1"/>
</dbReference>
<dbReference type="Gene3D" id="3.40.630.30">
    <property type="match status" value="1"/>
</dbReference>
<protein>
    <submittedName>
        <fullName evidence="2">GNAT family N-acetyltransferase</fullName>
    </submittedName>
</protein>
<dbReference type="PANTHER" id="PTHR43792:SF1">
    <property type="entry name" value="N-ACETYLTRANSFERASE DOMAIN-CONTAINING PROTEIN"/>
    <property type="match status" value="1"/>
</dbReference>
<proteinExistence type="predicted"/>
<dbReference type="InterPro" id="IPR016181">
    <property type="entry name" value="Acyl_CoA_acyltransferase"/>
</dbReference>
<dbReference type="RefSeq" id="WP_345209138.1">
    <property type="nucleotide sequence ID" value="NZ_BAABFT010000001.1"/>
</dbReference>
<feature type="domain" description="N-acetyltransferase" evidence="1">
    <location>
        <begin position="7"/>
        <end position="166"/>
    </location>
</feature>
<gene>
    <name evidence="2" type="ORF">GCM10023149_02290</name>
</gene>
<evidence type="ECO:0000313" key="3">
    <source>
        <dbReference type="Proteomes" id="UP001500582"/>
    </source>
</evidence>
<reference evidence="3" key="1">
    <citation type="journal article" date="2019" name="Int. J. Syst. Evol. Microbiol.">
        <title>The Global Catalogue of Microorganisms (GCM) 10K type strain sequencing project: providing services to taxonomists for standard genome sequencing and annotation.</title>
        <authorList>
            <consortium name="The Broad Institute Genomics Platform"/>
            <consortium name="The Broad Institute Genome Sequencing Center for Infectious Disease"/>
            <person name="Wu L."/>
            <person name="Ma J."/>
        </authorList>
    </citation>
    <scope>NUCLEOTIDE SEQUENCE [LARGE SCALE GENOMIC DNA]</scope>
    <source>
        <strain evidence="3">JCM 17705</strain>
    </source>
</reference>
<organism evidence="2 3">
    <name type="scientific">Mucilaginibacter gynuensis</name>
    <dbReference type="NCBI Taxonomy" id="1302236"/>
    <lineage>
        <taxon>Bacteria</taxon>
        <taxon>Pseudomonadati</taxon>
        <taxon>Bacteroidota</taxon>
        <taxon>Sphingobacteriia</taxon>
        <taxon>Sphingobacteriales</taxon>
        <taxon>Sphingobacteriaceae</taxon>
        <taxon>Mucilaginibacter</taxon>
    </lineage>
</organism>
<accession>A0ABP8FPL7</accession>
<dbReference type="EMBL" id="BAABFT010000001">
    <property type="protein sequence ID" value="GAA4308385.1"/>
    <property type="molecule type" value="Genomic_DNA"/>
</dbReference>
<name>A0ABP8FPL7_9SPHI</name>
<dbReference type="Proteomes" id="UP001500582">
    <property type="component" value="Unassembled WGS sequence"/>
</dbReference>
<dbReference type="PROSITE" id="PS51186">
    <property type="entry name" value="GNAT"/>
    <property type="match status" value="1"/>
</dbReference>
<comment type="caution">
    <text evidence="2">The sequence shown here is derived from an EMBL/GenBank/DDBJ whole genome shotgun (WGS) entry which is preliminary data.</text>
</comment>
<dbReference type="Pfam" id="PF13302">
    <property type="entry name" value="Acetyltransf_3"/>
    <property type="match status" value="1"/>
</dbReference>
<evidence type="ECO:0000259" key="1">
    <source>
        <dbReference type="PROSITE" id="PS51186"/>
    </source>
</evidence>
<dbReference type="InterPro" id="IPR000182">
    <property type="entry name" value="GNAT_dom"/>
</dbReference>
<keyword evidence="3" id="KW-1185">Reference proteome</keyword>
<dbReference type="InterPro" id="IPR051531">
    <property type="entry name" value="N-acetyltransferase"/>
</dbReference>
<sequence length="167" mass="19052">MLETPNLILRRFTVDDAAFIFELLNTPTWKQFIGERNINTLQDAVNYINNVLANYYDKYGYGPWLVMLKEGNKPIGMCGLFKRDYLELPDIGFAFLPEFAGKGLAYESCTAVLGTLRKKFALNSIFATTTDANIRSQSLLEKCGFIYQENITTTEGDHLRLYRVVLP</sequence>
<dbReference type="SUPFAM" id="SSF55729">
    <property type="entry name" value="Acyl-CoA N-acyltransferases (Nat)"/>
    <property type="match status" value="1"/>
</dbReference>
<evidence type="ECO:0000313" key="2">
    <source>
        <dbReference type="EMBL" id="GAA4308385.1"/>
    </source>
</evidence>